<dbReference type="AlphaFoldDB" id="A0A136IK88"/>
<comment type="subunit">
    <text evidence="1">Component of the NuA4 histone acetyltransferase complex.</text>
</comment>
<sequence>MPTQRPHLRVEIVVEVTPELTVRTRHRQKSGAVYYPVDPGRMAAVWSHRTSPTGTIELLVHRIREISNGPPIRSAAWECERRVQYENEALMLQYWGSGEGRDTAVCGTQRRIFRVLHYNYLTLQFLVQWVGHSSDDATWVSQAEMLKYTSWPSLQIQTCPTTEHIATTRY</sequence>
<evidence type="ECO:0000256" key="1">
    <source>
        <dbReference type="ARBA" id="ARBA00011353"/>
    </source>
</evidence>
<name>A0A136IK88_9PEZI</name>
<dbReference type="InParanoid" id="A0A136IK88"/>
<evidence type="ECO:0008006" key="4">
    <source>
        <dbReference type="Google" id="ProtNLM"/>
    </source>
</evidence>
<dbReference type="OrthoDB" id="4780979at2759"/>
<evidence type="ECO:0000313" key="3">
    <source>
        <dbReference type="Proteomes" id="UP000070501"/>
    </source>
</evidence>
<dbReference type="SUPFAM" id="SSF54160">
    <property type="entry name" value="Chromo domain-like"/>
    <property type="match status" value="1"/>
</dbReference>
<dbReference type="InterPro" id="IPR016197">
    <property type="entry name" value="Chromo-like_dom_sf"/>
</dbReference>
<proteinExistence type="predicted"/>
<protein>
    <recommendedName>
        <fullName evidence="4">Chromo domain-containing protein</fullName>
    </recommendedName>
</protein>
<dbReference type="EMBL" id="KQ964283">
    <property type="protein sequence ID" value="KXJ85387.1"/>
    <property type="molecule type" value="Genomic_DNA"/>
</dbReference>
<organism evidence="2 3">
    <name type="scientific">Microdochium bolleyi</name>
    <dbReference type="NCBI Taxonomy" id="196109"/>
    <lineage>
        <taxon>Eukaryota</taxon>
        <taxon>Fungi</taxon>
        <taxon>Dikarya</taxon>
        <taxon>Ascomycota</taxon>
        <taxon>Pezizomycotina</taxon>
        <taxon>Sordariomycetes</taxon>
        <taxon>Xylariomycetidae</taxon>
        <taxon>Xylariales</taxon>
        <taxon>Microdochiaceae</taxon>
        <taxon>Microdochium</taxon>
    </lineage>
</organism>
<evidence type="ECO:0000313" key="2">
    <source>
        <dbReference type="EMBL" id="KXJ85387.1"/>
    </source>
</evidence>
<reference evidence="3" key="1">
    <citation type="submission" date="2016-02" db="EMBL/GenBank/DDBJ databases">
        <title>Draft genome sequence of Microdochium bolleyi, a fungal endophyte of beachgrass.</title>
        <authorList>
            <consortium name="DOE Joint Genome Institute"/>
            <person name="David A.S."/>
            <person name="May G."/>
            <person name="Haridas S."/>
            <person name="Lim J."/>
            <person name="Wang M."/>
            <person name="Labutti K."/>
            <person name="Lipzen A."/>
            <person name="Barry K."/>
            <person name="Grigoriev I.V."/>
        </authorList>
    </citation>
    <scope>NUCLEOTIDE SEQUENCE [LARGE SCALE GENOMIC DNA]</scope>
    <source>
        <strain evidence="3">J235TASD1</strain>
    </source>
</reference>
<dbReference type="Proteomes" id="UP000070501">
    <property type="component" value="Unassembled WGS sequence"/>
</dbReference>
<keyword evidence="3" id="KW-1185">Reference proteome</keyword>
<gene>
    <name evidence="2" type="ORF">Micbo1qcDRAFT_169453</name>
</gene>
<accession>A0A136IK88</accession>